<protein>
    <submittedName>
        <fullName evidence="2">Uncharacterized protein</fullName>
    </submittedName>
</protein>
<evidence type="ECO:0000256" key="1">
    <source>
        <dbReference type="SAM" id="MobiDB-lite"/>
    </source>
</evidence>
<dbReference type="Proteomes" id="UP000298714">
    <property type="component" value="Chromosome"/>
</dbReference>
<accession>A0A4D7C6D4</accession>
<dbReference type="AlphaFoldDB" id="A0A4D7C6D4"/>
<dbReference type="KEGG" id="hgn:E6W36_06880"/>
<feature type="region of interest" description="Disordered" evidence="1">
    <location>
        <begin position="1"/>
        <end position="26"/>
    </location>
</feature>
<dbReference type="EMBL" id="CP039704">
    <property type="protein sequence ID" value="QCI79370.1"/>
    <property type="molecule type" value="Genomic_DNA"/>
</dbReference>
<gene>
    <name evidence="2" type="ORF">E6W36_06880</name>
</gene>
<organism evidence="2 3">
    <name type="scientific">Hankyongella ginsenosidimutans</name>
    <dbReference type="NCBI Taxonomy" id="1763828"/>
    <lineage>
        <taxon>Bacteria</taxon>
        <taxon>Pseudomonadati</taxon>
        <taxon>Pseudomonadota</taxon>
        <taxon>Alphaproteobacteria</taxon>
        <taxon>Sphingomonadales</taxon>
        <taxon>Sphingomonadaceae</taxon>
        <taxon>Hankyongella</taxon>
    </lineage>
</organism>
<reference evidence="3" key="1">
    <citation type="submission" date="2019-04" db="EMBL/GenBank/DDBJ databases">
        <title>Complete genome sequence of Sphingomonas sp. W1-2-3.</title>
        <authorList>
            <person name="Im W.T."/>
        </authorList>
    </citation>
    <scope>NUCLEOTIDE SEQUENCE [LARGE SCALE GENOMIC DNA]</scope>
    <source>
        <strain evidence="3">W1-2-3</strain>
    </source>
</reference>
<evidence type="ECO:0000313" key="3">
    <source>
        <dbReference type="Proteomes" id="UP000298714"/>
    </source>
</evidence>
<name>A0A4D7C6D4_9SPHN</name>
<proteinExistence type="predicted"/>
<evidence type="ECO:0000313" key="2">
    <source>
        <dbReference type="EMBL" id="QCI79370.1"/>
    </source>
</evidence>
<sequence length="86" mass="9819">MRNYGSDSGTFAFMNMGTDDRTSNPDRLELEDHLVIRMRTLAEGGCEYRGNQTTIREIAGLSRRQGAWTLGMKLDIPMFKRSKDTE</sequence>
<keyword evidence="3" id="KW-1185">Reference proteome</keyword>
<dbReference type="RefSeq" id="WP_222874205.1">
    <property type="nucleotide sequence ID" value="NZ_CP039704.1"/>
</dbReference>